<feature type="non-terminal residue" evidence="1">
    <location>
        <position position="51"/>
    </location>
</feature>
<gene>
    <name evidence="1" type="ORF">S01H4_30279</name>
</gene>
<comment type="caution">
    <text evidence="1">The sequence shown here is derived from an EMBL/GenBank/DDBJ whole genome shotgun (WGS) entry which is preliminary data.</text>
</comment>
<dbReference type="AlphaFoldDB" id="X1BRH6"/>
<name>X1BRH6_9ZZZZ</name>
<protein>
    <submittedName>
        <fullName evidence="1">Uncharacterized protein</fullName>
    </submittedName>
</protein>
<organism evidence="1">
    <name type="scientific">marine sediment metagenome</name>
    <dbReference type="NCBI Taxonomy" id="412755"/>
    <lineage>
        <taxon>unclassified sequences</taxon>
        <taxon>metagenomes</taxon>
        <taxon>ecological metagenomes</taxon>
    </lineage>
</organism>
<reference evidence="1" key="1">
    <citation type="journal article" date="2014" name="Front. Microbiol.">
        <title>High frequency of phylogenetically diverse reductive dehalogenase-homologous genes in deep subseafloor sedimentary metagenomes.</title>
        <authorList>
            <person name="Kawai M."/>
            <person name="Futagami T."/>
            <person name="Toyoda A."/>
            <person name="Takaki Y."/>
            <person name="Nishi S."/>
            <person name="Hori S."/>
            <person name="Arai W."/>
            <person name="Tsubouchi T."/>
            <person name="Morono Y."/>
            <person name="Uchiyama I."/>
            <person name="Ito T."/>
            <person name="Fujiyama A."/>
            <person name="Inagaki F."/>
            <person name="Takami H."/>
        </authorList>
    </citation>
    <scope>NUCLEOTIDE SEQUENCE</scope>
    <source>
        <strain evidence="1">Expedition CK06-06</strain>
    </source>
</reference>
<sequence>MSIEKDGYIREYLKDISRSKFVVEAVILLYKNNGNCRLMLLFAFCCFNIYV</sequence>
<dbReference type="EMBL" id="BART01015614">
    <property type="protein sequence ID" value="GAG86773.1"/>
    <property type="molecule type" value="Genomic_DNA"/>
</dbReference>
<accession>X1BRH6</accession>
<evidence type="ECO:0000313" key="1">
    <source>
        <dbReference type="EMBL" id="GAG86773.1"/>
    </source>
</evidence>
<proteinExistence type="predicted"/>